<keyword evidence="3" id="KW-1185">Reference proteome</keyword>
<name>A0ABR7HZM5_9FIRM</name>
<evidence type="ECO:0000313" key="3">
    <source>
        <dbReference type="Proteomes" id="UP000633936"/>
    </source>
</evidence>
<feature type="domain" description="Helix-turn-helix conjugative transposon-like" evidence="1">
    <location>
        <begin position="9"/>
        <end position="32"/>
    </location>
</feature>
<protein>
    <submittedName>
        <fullName evidence="2">Helix-turn-helix domain-containing protein</fullName>
    </submittedName>
</protein>
<sequence>MRNPKLVPYETIVRATSGEPEAIDEVLRNFRQTTKPSKRN</sequence>
<dbReference type="Pfam" id="PF12645">
    <property type="entry name" value="HTH_16"/>
    <property type="match status" value="1"/>
</dbReference>
<gene>
    <name evidence="2" type="ORF">H8Z79_04350</name>
</gene>
<reference evidence="2 3" key="1">
    <citation type="submission" date="2020-08" db="EMBL/GenBank/DDBJ databases">
        <title>Genome public.</title>
        <authorList>
            <person name="Liu C."/>
            <person name="Sun Q."/>
        </authorList>
    </citation>
    <scope>NUCLEOTIDE SEQUENCE [LARGE SCALE GENOMIC DNA]</scope>
    <source>
        <strain evidence="2 3">27-44</strain>
    </source>
</reference>
<proteinExistence type="predicted"/>
<dbReference type="EMBL" id="JACOQE010000002">
    <property type="protein sequence ID" value="MBC5739701.1"/>
    <property type="molecule type" value="Genomic_DNA"/>
</dbReference>
<dbReference type="InterPro" id="IPR024760">
    <property type="entry name" value="HTH_dom_conjug_TS-like"/>
</dbReference>
<accession>A0ABR7HZM5</accession>
<evidence type="ECO:0000313" key="2">
    <source>
        <dbReference type="EMBL" id="MBC5739701.1"/>
    </source>
</evidence>
<evidence type="ECO:0000259" key="1">
    <source>
        <dbReference type="Pfam" id="PF12645"/>
    </source>
</evidence>
<dbReference type="Proteomes" id="UP000633936">
    <property type="component" value="Unassembled WGS sequence"/>
</dbReference>
<comment type="caution">
    <text evidence="2">The sequence shown here is derived from an EMBL/GenBank/DDBJ whole genome shotgun (WGS) entry which is preliminary data.</text>
</comment>
<organism evidence="2 3">
    <name type="scientific">Blautia intestinalis</name>
    <dbReference type="NCBI Taxonomy" id="2763028"/>
    <lineage>
        <taxon>Bacteria</taxon>
        <taxon>Bacillati</taxon>
        <taxon>Bacillota</taxon>
        <taxon>Clostridia</taxon>
        <taxon>Lachnospirales</taxon>
        <taxon>Lachnospiraceae</taxon>
        <taxon>Blautia</taxon>
    </lineage>
</organism>